<reference evidence="1 2" key="1">
    <citation type="submission" date="2024-01" db="EMBL/GenBank/DDBJ databases">
        <title>The genomes of 5 underutilized Papilionoideae crops provide insights into root nodulation and disease resistanc.</title>
        <authorList>
            <person name="Jiang F."/>
        </authorList>
    </citation>
    <scope>NUCLEOTIDE SEQUENCE [LARGE SCALE GENOMIC DNA]</scope>
    <source>
        <strain evidence="1">LVBAO_FW01</strain>
        <tissue evidence="1">Leaves</tissue>
    </source>
</reference>
<evidence type="ECO:0000313" key="2">
    <source>
        <dbReference type="Proteomes" id="UP001367508"/>
    </source>
</evidence>
<organism evidence="1 2">
    <name type="scientific">Canavalia gladiata</name>
    <name type="common">Sword bean</name>
    <name type="synonym">Dolichos gladiatus</name>
    <dbReference type="NCBI Taxonomy" id="3824"/>
    <lineage>
        <taxon>Eukaryota</taxon>
        <taxon>Viridiplantae</taxon>
        <taxon>Streptophyta</taxon>
        <taxon>Embryophyta</taxon>
        <taxon>Tracheophyta</taxon>
        <taxon>Spermatophyta</taxon>
        <taxon>Magnoliopsida</taxon>
        <taxon>eudicotyledons</taxon>
        <taxon>Gunneridae</taxon>
        <taxon>Pentapetalae</taxon>
        <taxon>rosids</taxon>
        <taxon>fabids</taxon>
        <taxon>Fabales</taxon>
        <taxon>Fabaceae</taxon>
        <taxon>Papilionoideae</taxon>
        <taxon>50 kb inversion clade</taxon>
        <taxon>NPAAA clade</taxon>
        <taxon>indigoferoid/millettioid clade</taxon>
        <taxon>Phaseoleae</taxon>
        <taxon>Canavalia</taxon>
    </lineage>
</organism>
<sequence>MSPFSCGVGCGDECRGHHQQCCYHQPMEKDSPCTSSSRSPRGSHPLATLVNIAWAMTRHVHVHMGRMEHRSHDPEMAQVVELVVGKPLTSASSPINDIFISHQLFQVNLLLLLILR</sequence>
<gene>
    <name evidence="1" type="ORF">VNO77_02903</name>
</gene>
<dbReference type="AlphaFoldDB" id="A0AAN9MUK7"/>
<comment type="caution">
    <text evidence="1">The sequence shown here is derived from an EMBL/GenBank/DDBJ whole genome shotgun (WGS) entry which is preliminary data.</text>
</comment>
<keyword evidence="2" id="KW-1185">Reference proteome</keyword>
<protein>
    <submittedName>
        <fullName evidence="1">Uncharacterized protein</fullName>
    </submittedName>
</protein>
<accession>A0AAN9MUK7</accession>
<evidence type="ECO:0000313" key="1">
    <source>
        <dbReference type="EMBL" id="KAK7360886.1"/>
    </source>
</evidence>
<dbReference type="Proteomes" id="UP001367508">
    <property type="component" value="Unassembled WGS sequence"/>
</dbReference>
<dbReference type="EMBL" id="JAYMYQ010000001">
    <property type="protein sequence ID" value="KAK7360886.1"/>
    <property type="molecule type" value="Genomic_DNA"/>
</dbReference>
<name>A0AAN9MUK7_CANGL</name>
<proteinExistence type="predicted"/>